<evidence type="ECO:0000313" key="2">
    <source>
        <dbReference type="Ensembl" id="ENSOTSP00005134840.1"/>
    </source>
</evidence>
<dbReference type="GeneTree" id="ENSGT01010000229826"/>
<keyword evidence="3" id="KW-1185">Reference proteome</keyword>
<dbReference type="InterPro" id="IPR032028">
    <property type="entry name" value="CSTF1_dimer"/>
</dbReference>
<dbReference type="Pfam" id="PF16699">
    <property type="entry name" value="CSTF1_dimer"/>
    <property type="match status" value="1"/>
</dbReference>
<dbReference type="AlphaFoldDB" id="A0AAZ3R370"/>
<dbReference type="Gene3D" id="1.20.960.50">
    <property type="entry name" value="Cleavage stimulation factor subunit 1, dimerisation domain"/>
    <property type="match status" value="1"/>
</dbReference>
<name>A0AAZ3R370_ONCTS</name>
<proteinExistence type="predicted"/>
<sequence length="52" mass="6070">MFGPKPTLQDRQHLYQLIISQLLNECYTNVSNSLIPEVKSIPTHHSFDVLFR</sequence>
<organism evidence="2 3">
    <name type="scientific">Oncorhynchus tshawytscha</name>
    <name type="common">Chinook salmon</name>
    <name type="synonym">Salmo tshawytscha</name>
    <dbReference type="NCBI Taxonomy" id="74940"/>
    <lineage>
        <taxon>Eukaryota</taxon>
        <taxon>Metazoa</taxon>
        <taxon>Chordata</taxon>
        <taxon>Craniata</taxon>
        <taxon>Vertebrata</taxon>
        <taxon>Euteleostomi</taxon>
        <taxon>Actinopterygii</taxon>
        <taxon>Neopterygii</taxon>
        <taxon>Teleostei</taxon>
        <taxon>Protacanthopterygii</taxon>
        <taxon>Salmoniformes</taxon>
        <taxon>Salmonidae</taxon>
        <taxon>Salmoninae</taxon>
        <taxon>Oncorhynchus</taxon>
    </lineage>
</organism>
<dbReference type="InterPro" id="IPR038184">
    <property type="entry name" value="CSTF1_dimer_sf"/>
</dbReference>
<evidence type="ECO:0000313" key="3">
    <source>
        <dbReference type="Proteomes" id="UP000694402"/>
    </source>
</evidence>
<reference evidence="2" key="3">
    <citation type="submission" date="2025-09" db="UniProtKB">
        <authorList>
            <consortium name="Ensembl"/>
        </authorList>
    </citation>
    <scope>IDENTIFICATION</scope>
</reference>
<dbReference type="Ensembl" id="ENSOTST00005186705.1">
    <property type="protein sequence ID" value="ENSOTSP00005134840.1"/>
    <property type="gene ID" value="ENSOTSG00005078493.1"/>
</dbReference>
<evidence type="ECO:0000259" key="1">
    <source>
        <dbReference type="Pfam" id="PF16699"/>
    </source>
</evidence>
<protein>
    <recommendedName>
        <fullName evidence="1">Cleavage stimulation factor subunit 1 dimerisation domain-containing protein</fullName>
    </recommendedName>
</protein>
<accession>A0AAZ3R370</accession>
<reference evidence="2" key="2">
    <citation type="submission" date="2025-08" db="UniProtKB">
        <authorList>
            <consortium name="Ensembl"/>
        </authorList>
    </citation>
    <scope>IDENTIFICATION</scope>
</reference>
<dbReference type="Proteomes" id="UP000694402">
    <property type="component" value="Unassembled WGS sequence"/>
</dbReference>
<feature type="domain" description="Cleavage stimulation factor subunit 1 dimerisation" evidence="1">
    <location>
        <begin position="8"/>
        <end position="51"/>
    </location>
</feature>
<reference evidence="3" key="1">
    <citation type="journal article" date="2018" name="PLoS ONE">
        <title>Chinook salmon (Oncorhynchus tshawytscha) genome and transcriptome.</title>
        <authorList>
            <person name="Christensen K.A."/>
            <person name="Leong J.S."/>
            <person name="Sakhrani D."/>
            <person name="Biagi C.A."/>
            <person name="Minkley D.R."/>
            <person name="Withler R.E."/>
            <person name="Rondeau E.B."/>
            <person name="Koop B.F."/>
            <person name="Devlin R.H."/>
        </authorList>
    </citation>
    <scope>NUCLEOTIDE SEQUENCE [LARGE SCALE GENOMIC DNA]</scope>
</reference>